<accession>A0A2H0V6C5</accession>
<evidence type="ECO:0000313" key="1">
    <source>
        <dbReference type="EMBL" id="PIR94628.1"/>
    </source>
</evidence>
<evidence type="ECO:0000313" key="2">
    <source>
        <dbReference type="Proteomes" id="UP000229901"/>
    </source>
</evidence>
<comment type="caution">
    <text evidence="1">The sequence shown here is derived from an EMBL/GenBank/DDBJ whole genome shotgun (WGS) entry which is preliminary data.</text>
</comment>
<reference evidence="2" key="1">
    <citation type="submission" date="2017-09" db="EMBL/GenBank/DDBJ databases">
        <title>Depth-based differentiation of microbial function through sediment-hosted aquifers and enrichment of novel symbionts in the deep terrestrial subsurface.</title>
        <authorList>
            <person name="Probst A.J."/>
            <person name="Ladd B."/>
            <person name="Jarett J.K."/>
            <person name="Geller-Mcgrath D.E."/>
            <person name="Sieber C.M.K."/>
            <person name="Emerson J.B."/>
            <person name="Anantharaman K."/>
            <person name="Thomas B.C."/>
            <person name="Malmstrom R."/>
            <person name="Stieglmeier M."/>
            <person name="Klingl A."/>
            <person name="Woyke T."/>
            <person name="Ryan C.M."/>
            <person name="Banfield J.F."/>
        </authorList>
    </citation>
    <scope>NUCLEOTIDE SEQUENCE [LARGE SCALE GENOMIC DNA]</scope>
</reference>
<sequence length="143" mass="17047">MILLNKKLNPFIKVNTPTTDFMLLRQLIEEYIHESATPNFYQGDIVHALDISTHIHQILPVLKSYLNRHSEHKFQVTPGFFSHHDIDHAWLQDQQLIVDISLERVKTHPELEENLRNTISPYSYFISDDPQHHWYQFYIVENV</sequence>
<dbReference type="Proteomes" id="UP000229901">
    <property type="component" value="Unassembled WGS sequence"/>
</dbReference>
<name>A0A2H0V6C5_9BACT</name>
<dbReference type="EMBL" id="PFAP01000002">
    <property type="protein sequence ID" value="PIR94628.1"/>
    <property type="molecule type" value="Genomic_DNA"/>
</dbReference>
<organism evidence="1 2">
    <name type="scientific">Candidatus Falkowbacteria bacterium CG10_big_fil_rev_8_21_14_0_10_39_11</name>
    <dbReference type="NCBI Taxonomy" id="1974565"/>
    <lineage>
        <taxon>Bacteria</taxon>
        <taxon>Candidatus Falkowiibacteriota</taxon>
    </lineage>
</organism>
<proteinExistence type="predicted"/>
<gene>
    <name evidence="1" type="ORF">COT97_00555</name>
</gene>
<protein>
    <submittedName>
        <fullName evidence="1">Uncharacterized protein</fullName>
    </submittedName>
</protein>
<dbReference type="AlphaFoldDB" id="A0A2H0V6C5"/>